<sequence>MIADSELELVPESIADHPAVVNYARRRGKKPEEVILEGSYHHSALRKLEDGERRGRPDIVHICLLNALESIANKEGKLRVYVHTRNDEVIYVKPETRLPRNYNRFLGLMESLFKNGVVPKDLALLRIEEKTLNELVEEIAPDEVFVMHEEGELIKPRDFGRVLAELENPLVIIGGFPHGDFRSKVEGRKVSLYREPLMAWTIVNEVLVNFESAIGV</sequence>
<evidence type="ECO:0000256" key="2">
    <source>
        <dbReference type="ARBA" id="ARBA00011738"/>
    </source>
</evidence>
<dbReference type="STRING" id="593117.TGAM_1419"/>
<evidence type="ECO:0000256" key="1">
    <source>
        <dbReference type="ARBA" id="ARBA00008115"/>
    </source>
</evidence>
<evidence type="ECO:0000256" key="8">
    <source>
        <dbReference type="ARBA" id="ARBA00022730"/>
    </source>
</evidence>
<keyword evidence="12" id="KW-1185">Reference proteome</keyword>
<comment type="function">
    <text evidence="10">Methyltransferase involved in ribosomal biogenesis. Specifically catalyzes the N1-methylation of the pseudouridine corresponding to position 914 in M.jannaschii 16S rRNA.</text>
</comment>
<dbReference type="GO" id="GO:0070037">
    <property type="term" value="F:rRNA (pseudouridine) methyltransferase activity"/>
    <property type="evidence" value="ECO:0007669"/>
    <property type="project" value="UniProtKB-UniRule"/>
</dbReference>
<feature type="site" description="Interaction with substrate rRNA" evidence="10">
    <location>
        <position position="104"/>
    </location>
</feature>
<dbReference type="KEGG" id="tga:TGAM_1419"/>
<feature type="site" description="Interaction with substrate rRNA" evidence="10">
    <location>
        <position position="100"/>
    </location>
</feature>
<dbReference type="AlphaFoldDB" id="C5A6Q9"/>
<dbReference type="PANTHER" id="PTHR12636">
    <property type="entry name" value="NEP1/MRA1"/>
    <property type="match status" value="1"/>
</dbReference>
<name>C5A6Q9_THEGJ</name>
<dbReference type="InterPro" id="IPR023503">
    <property type="entry name" value="Ribosome_NEP1_arc"/>
</dbReference>
<dbReference type="InterPro" id="IPR029028">
    <property type="entry name" value="Alpha/beta_knot_MTases"/>
</dbReference>
<evidence type="ECO:0000313" key="12">
    <source>
        <dbReference type="Proteomes" id="UP000001488"/>
    </source>
</evidence>
<dbReference type="GO" id="GO:0019843">
    <property type="term" value="F:rRNA binding"/>
    <property type="evidence" value="ECO:0007669"/>
    <property type="project" value="UniProtKB-UniRule"/>
</dbReference>
<dbReference type="NCBIfam" id="NF003207">
    <property type="entry name" value="PRK04171.2-2"/>
    <property type="match status" value="1"/>
</dbReference>
<keyword evidence="5 10" id="KW-0489">Methyltransferase</keyword>
<keyword evidence="8 10" id="KW-0699">rRNA-binding</keyword>
<keyword evidence="7 10" id="KW-0949">S-adenosyl-L-methionine</keyword>
<comment type="subunit">
    <text evidence="2 10">Homodimer.</text>
</comment>
<dbReference type="HOGENOM" id="CLU_055846_1_3_2"/>
<evidence type="ECO:0000256" key="4">
    <source>
        <dbReference type="ARBA" id="ARBA00022552"/>
    </source>
</evidence>
<feature type="site" description="Interaction with substrate rRNA" evidence="10">
    <location>
        <position position="56"/>
    </location>
</feature>
<keyword evidence="6 10" id="KW-0808">Transferase</keyword>
<evidence type="ECO:0000256" key="3">
    <source>
        <dbReference type="ARBA" id="ARBA00022517"/>
    </source>
</evidence>
<dbReference type="EMBL" id="CP001398">
    <property type="protein sequence ID" value="ACS33921.1"/>
    <property type="molecule type" value="Genomic_DNA"/>
</dbReference>
<comment type="similarity">
    <text evidence="1 10">Belongs to the class IV-like SAM-binding methyltransferase superfamily. RNA methyltransferase NEP1 family.</text>
</comment>
<dbReference type="SUPFAM" id="SSF75217">
    <property type="entry name" value="alpha/beta knot"/>
    <property type="match status" value="1"/>
</dbReference>
<dbReference type="NCBIfam" id="NF003205">
    <property type="entry name" value="PRK04171.1-5"/>
    <property type="match status" value="1"/>
</dbReference>
<dbReference type="PaxDb" id="593117-TGAM_1419"/>
<accession>C5A6Q9</accession>
<dbReference type="EC" id="2.1.1.-" evidence="10"/>
<evidence type="ECO:0000256" key="9">
    <source>
        <dbReference type="ARBA" id="ARBA00022884"/>
    </source>
</evidence>
<dbReference type="eggNOG" id="arCOG04122">
    <property type="taxonomic scope" value="Archaea"/>
</dbReference>
<dbReference type="InterPro" id="IPR029026">
    <property type="entry name" value="tRNA_m1G_MTases_N"/>
</dbReference>
<reference evidence="11 12" key="1">
    <citation type="journal article" date="2007" name="Genome Biol.">
        <title>Genome analysis and genome-wide proteomics of Thermococcus gammatolerans, the most radioresistant organism known amongst the Archaea.</title>
        <authorList>
            <person name="Zivanovic Y."/>
            <person name="Armengaud J."/>
            <person name="Lagorce A."/>
            <person name="Leplat C."/>
            <person name="Guerin P."/>
            <person name="Dutertre M."/>
            <person name="Anthouard V."/>
            <person name="Forterre P."/>
            <person name="Wincker P."/>
            <person name="Confalonieri F."/>
        </authorList>
    </citation>
    <scope>NUCLEOTIDE SEQUENCE [LARGE SCALE GENOMIC DNA]</scope>
    <source>
        <strain evidence="12">DSM 15229 / JCM 11827 / EJ3</strain>
    </source>
</reference>
<dbReference type="GO" id="GO:0070475">
    <property type="term" value="P:rRNA base methylation"/>
    <property type="evidence" value="ECO:0007669"/>
    <property type="project" value="InterPro"/>
</dbReference>
<evidence type="ECO:0000313" key="11">
    <source>
        <dbReference type="EMBL" id="ACS33921.1"/>
    </source>
</evidence>
<dbReference type="Pfam" id="PF03587">
    <property type="entry name" value="EMG1"/>
    <property type="match status" value="1"/>
</dbReference>
<dbReference type="Proteomes" id="UP000001488">
    <property type="component" value="Chromosome"/>
</dbReference>
<dbReference type="HAMAP" id="MF_00554">
    <property type="entry name" value="NEP1"/>
    <property type="match status" value="1"/>
</dbReference>
<dbReference type="Gene3D" id="3.40.1280.10">
    <property type="match status" value="1"/>
</dbReference>
<organism evidence="11 12">
    <name type="scientific">Thermococcus gammatolerans (strain DSM 15229 / JCM 11827 / EJ3)</name>
    <dbReference type="NCBI Taxonomy" id="593117"/>
    <lineage>
        <taxon>Archaea</taxon>
        <taxon>Methanobacteriati</taxon>
        <taxon>Methanobacteriota</taxon>
        <taxon>Thermococci</taxon>
        <taxon>Thermococcales</taxon>
        <taxon>Thermococcaceae</taxon>
        <taxon>Thermococcus</taxon>
    </lineage>
</organism>
<comment type="catalytic activity">
    <reaction evidence="10">
        <text>a pseudouridine in rRNA + S-adenosyl-L-methionine = an N(1)-methylpseudouridine in rRNA + S-adenosyl-L-homocysteine + H(+)</text>
        <dbReference type="Rhea" id="RHEA:46696"/>
        <dbReference type="Rhea" id="RHEA-COMP:11634"/>
        <dbReference type="Rhea" id="RHEA-COMP:13933"/>
        <dbReference type="ChEBI" id="CHEBI:15378"/>
        <dbReference type="ChEBI" id="CHEBI:57856"/>
        <dbReference type="ChEBI" id="CHEBI:59789"/>
        <dbReference type="ChEBI" id="CHEBI:65314"/>
        <dbReference type="ChEBI" id="CHEBI:74890"/>
    </reaction>
</comment>
<dbReference type="PATRIC" id="fig|593117.10.peg.1421"/>
<evidence type="ECO:0000256" key="7">
    <source>
        <dbReference type="ARBA" id="ARBA00022691"/>
    </source>
</evidence>
<dbReference type="CDD" id="cd18088">
    <property type="entry name" value="Nep1-like"/>
    <property type="match status" value="1"/>
</dbReference>
<gene>
    <name evidence="10" type="primary">nep1</name>
    <name evidence="11" type="ordered locus">TGAM_1419</name>
</gene>
<keyword evidence="3 10" id="KW-0690">Ribosome biogenesis</keyword>
<keyword evidence="4 10" id="KW-0698">rRNA processing</keyword>
<dbReference type="PANTHER" id="PTHR12636:SF5">
    <property type="entry name" value="RIBOSOMAL RNA SMALL SUBUNIT METHYLTRANSFERASE NEP1"/>
    <property type="match status" value="1"/>
</dbReference>
<feature type="site" description="Stabilizes Arg-xx" evidence="10">
    <location>
        <position position="58"/>
    </location>
</feature>
<dbReference type="InterPro" id="IPR005304">
    <property type="entry name" value="Rbsml_bgen_MeTrfase_EMG1/NEP1"/>
</dbReference>
<evidence type="ECO:0000256" key="10">
    <source>
        <dbReference type="HAMAP-Rule" id="MF_00554"/>
    </source>
</evidence>
<feature type="site" description="Interaction with substrate rRNA" evidence="10">
    <location>
        <position position="97"/>
    </location>
</feature>
<evidence type="ECO:0000256" key="5">
    <source>
        <dbReference type="ARBA" id="ARBA00022603"/>
    </source>
</evidence>
<feature type="binding site" evidence="10">
    <location>
        <position position="179"/>
    </location>
    <ligand>
        <name>S-adenosyl-L-methionine</name>
        <dbReference type="ChEBI" id="CHEBI:59789"/>
    </ligand>
</feature>
<feature type="binding site" evidence="10">
    <location>
        <begin position="192"/>
        <end position="197"/>
    </location>
    <ligand>
        <name>S-adenosyl-L-methionine</name>
        <dbReference type="ChEBI" id="CHEBI:59789"/>
    </ligand>
</feature>
<keyword evidence="9 10" id="KW-0694">RNA-binding</keyword>
<dbReference type="FunFam" id="3.40.1280.10:FF:000042">
    <property type="entry name" value="Ribosomal RNA small subunit methyltransferase Nep1"/>
    <property type="match status" value="1"/>
</dbReference>
<feature type="binding site" evidence="10">
    <location>
        <position position="174"/>
    </location>
    <ligand>
        <name>S-adenosyl-L-methionine</name>
        <dbReference type="ChEBI" id="CHEBI:59789"/>
    </ligand>
</feature>
<protein>
    <recommendedName>
        <fullName evidence="10">Ribosomal RNA small subunit methyltransferase Nep1</fullName>
        <ecNumber evidence="10">2.1.1.-</ecNumber>
    </recommendedName>
    <alternativeName>
        <fullName evidence="10">16S rRNA (pseudouridine-N1-)-methyltransferase Nep1</fullName>
    </alternativeName>
</protein>
<evidence type="ECO:0000256" key="6">
    <source>
        <dbReference type="ARBA" id="ARBA00022679"/>
    </source>
</evidence>
<proteinExistence type="inferred from homology"/>